<proteinExistence type="predicted"/>
<name>A0A812LAR1_SYMPI</name>
<dbReference type="InterPro" id="IPR018247">
    <property type="entry name" value="EF_Hand_1_Ca_BS"/>
</dbReference>
<evidence type="ECO:0000259" key="2">
    <source>
        <dbReference type="PROSITE" id="PS50222"/>
    </source>
</evidence>
<dbReference type="OrthoDB" id="26525at2759"/>
<dbReference type="Proteomes" id="UP000649617">
    <property type="component" value="Unassembled WGS sequence"/>
</dbReference>
<feature type="non-terminal residue" evidence="3">
    <location>
        <position position="70"/>
    </location>
</feature>
<evidence type="ECO:0000313" key="3">
    <source>
        <dbReference type="EMBL" id="CAE7242690.1"/>
    </source>
</evidence>
<dbReference type="PROSITE" id="PS00018">
    <property type="entry name" value="EF_HAND_1"/>
    <property type="match status" value="1"/>
</dbReference>
<feature type="domain" description="EF-hand" evidence="2">
    <location>
        <begin position="14"/>
        <end position="49"/>
    </location>
</feature>
<dbReference type="InterPro" id="IPR011992">
    <property type="entry name" value="EF-hand-dom_pair"/>
</dbReference>
<gene>
    <name evidence="3" type="primary">Vti1b</name>
    <name evidence="3" type="ORF">SPIL2461_LOCUS4290</name>
</gene>
<protein>
    <submittedName>
        <fullName evidence="3">Vti1b protein</fullName>
    </submittedName>
</protein>
<feature type="non-terminal residue" evidence="3">
    <location>
        <position position="1"/>
    </location>
</feature>
<dbReference type="PROSITE" id="PS50222">
    <property type="entry name" value="EF_HAND_2"/>
    <property type="match status" value="1"/>
</dbReference>
<keyword evidence="1" id="KW-0106">Calcium</keyword>
<sequence length="70" mass="7947">DLTIREFVQFLQYAFGEDLKDAWQALDFNGDGDLTEAEFDKALKSKGYFGPVRVVFALLDKTDDGEISEH</sequence>
<dbReference type="Pfam" id="PF13499">
    <property type="entry name" value="EF-hand_7"/>
    <property type="match status" value="1"/>
</dbReference>
<evidence type="ECO:0000313" key="4">
    <source>
        <dbReference type="Proteomes" id="UP000649617"/>
    </source>
</evidence>
<comment type="caution">
    <text evidence="3">The sequence shown here is derived from an EMBL/GenBank/DDBJ whole genome shotgun (WGS) entry which is preliminary data.</text>
</comment>
<dbReference type="SMART" id="SM00054">
    <property type="entry name" value="EFh"/>
    <property type="match status" value="1"/>
</dbReference>
<evidence type="ECO:0000256" key="1">
    <source>
        <dbReference type="ARBA" id="ARBA00022837"/>
    </source>
</evidence>
<reference evidence="3" key="1">
    <citation type="submission" date="2021-02" db="EMBL/GenBank/DDBJ databases">
        <authorList>
            <person name="Dougan E. K."/>
            <person name="Rhodes N."/>
            <person name="Thang M."/>
            <person name="Chan C."/>
        </authorList>
    </citation>
    <scope>NUCLEOTIDE SEQUENCE</scope>
</reference>
<dbReference type="InterPro" id="IPR002048">
    <property type="entry name" value="EF_hand_dom"/>
</dbReference>
<dbReference type="GO" id="GO:0005509">
    <property type="term" value="F:calcium ion binding"/>
    <property type="evidence" value="ECO:0007669"/>
    <property type="project" value="InterPro"/>
</dbReference>
<keyword evidence="4" id="KW-1185">Reference proteome</keyword>
<accession>A0A812LAR1</accession>
<dbReference type="Gene3D" id="1.10.238.10">
    <property type="entry name" value="EF-hand"/>
    <property type="match status" value="1"/>
</dbReference>
<dbReference type="SUPFAM" id="SSF47473">
    <property type="entry name" value="EF-hand"/>
    <property type="match status" value="1"/>
</dbReference>
<dbReference type="EMBL" id="CAJNIZ010005562">
    <property type="protein sequence ID" value="CAE7242690.1"/>
    <property type="molecule type" value="Genomic_DNA"/>
</dbReference>
<dbReference type="AlphaFoldDB" id="A0A812LAR1"/>
<organism evidence="3 4">
    <name type="scientific">Symbiodinium pilosum</name>
    <name type="common">Dinoflagellate</name>
    <dbReference type="NCBI Taxonomy" id="2952"/>
    <lineage>
        <taxon>Eukaryota</taxon>
        <taxon>Sar</taxon>
        <taxon>Alveolata</taxon>
        <taxon>Dinophyceae</taxon>
        <taxon>Suessiales</taxon>
        <taxon>Symbiodiniaceae</taxon>
        <taxon>Symbiodinium</taxon>
    </lineage>
</organism>